<accession>A0A2Z4NCR1</accession>
<dbReference type="Proteomes" id="UP000250218">
    <property type="component" value="Chromosome"/>
</dbReference>
<feature type="coiled-coil region" evidence="1">
    <location>
        <begin position="122"/>
        <end position="193"/>
    </location>
</feature>
<sequence length="678" mass="78050">MKKSRKIALIVLGLAAVAAISTTAYIFARKSNKNVKENKILSLIENIKEYQKQNSNVIDNISLNTEFASLIDSLDKQSNVEDEKELKDILDNSNAKFNVLKNKMEYLKIENNLVSYLNEINNNKYQNIYNELLSKKNEQNELVKKSNENEKIEQAKTALNSALEKAKKDVQVINETNNKKSELTKLNEDIAKEITTWEDPKYEPLKTELTSFLDTQNTASKKENITLDELKTIIESIKNKFNEVQGKKLEMDKEAIKDELNTLVTNATSILESPYLINGTDNTNKDHFNEVIEFSKELIKKPDTTSEKYSQQISALKNAINTAEEQINTQRNELLSKLRERVELPSDYLNDEEFKKNTKNLDTTLNSEIEKANAILSVDPKTVLKPNLVAAIEKVTETQEGVQNYISALNDLKSLKEYRDKIKDKYTLKIEDLNHDINSYETSLGRNYPSLKAYASLKSFIARGKNKAVINDFNAYKSAINEFKNSEENQSYFTDEENNLNKIFKEFDNINEITSEMSDENINLITNMNKKLEEAQKTKKSLVWKKYVELKEKAKKYLIQEDYSEINSIHHAYKLKQLIDDYESYNESIETSAVHRVNTQISDLISKIDSSLESDIQTIYSNIETYINTDNNNKEKRDQLQGKLNTIKPEIDSNKSSGDINIVLTKLKELNEFFNSNK</sequence>
<dbReference type="EMBL" id="CP030140">
    <property type="protein sequence ID" value="AWX69342.1"/>
    <property type="molecule type" value="Genomic_DNA"/>
</dbReference>
<name>A0A2Z4NCR1_9BACT</name>
<protein>
    <submittedName>
        <fullName evidence="2">Uncharacterized protein</fullName>
    </submittedName>
</protein>
<dbReference type="RefSeq" id="WP_033179060.1">
    <property type="nucleotide sequence ID" value="NZ_CP030140.1"/>
</dbReference>
<evidence type="ECO:0000313" key="2">
    <source>
        <dbReference type="EMBL" id="AWX69342.1"/>
    </source>
</evidence>
<evidence type="ECO:0000313" key="3">
    <source>
        <dbReference type="Proteomes" id="UP000250218"/>
    </source>
</evidence>
<dbReference type="KEGG" id="mane:DP065_01050"/>
<keyword evidence="1" id="KW-0175">Coiled coil</keyword>
<keyword evidence="3" id="KW-1185">Reference proteome</keyword>
<feature type="coiled-coil region" evidence="1">
    <location>
        <begin position="306"/>
        <end position="340"/>
    </location>
</feature>
<feature type="coiled-coil region" evidence="1">
    <location>
        <begin position="33"/>
        <end position="60"/>
    </location>
</feature>
<proteinExistence type="predicted"/>
<evidence type="ECO:0000256" key="1">
    <source>
        <dbReference type="SAM" id="Coils"/>
    </source>
</evidence>
<organism evidence="2 3">
    <name type="scientific">[Mycoplasma] anseris</name>
    <dbReference type="NCBI Taxonomy" id="92400"/>
    <lineage>
        <taxon>Bacteria</taxon>
        <taxon>Bacillati</taxon>
        <taxon>Mycoplasmatota</taxon>
        <taxon>Mycoplasmoidales</taxon>
        <taxon>Metamycoplasmataceae</taxon>
        <taxon>Metamycoplasma</taxon>
    </lineage>
</organism>
<dbReference type="AlphaFoldDB" id="A0A2Z4NCR1"/>
<gene>
    <name evidence="2" type="ORF">DP065_01050</name>
</gene>
<reference evidence="3" key="1">
    <citation type="submission" date="2018-06" db="EMBL/GenBank/DDBJ databases">
        <title>Complete genome sequences of Mycoplasma anatis, M. anseris and M. cloacale type strains.</title>
        <authorList>
            <person name="Grozner D."/>
            <person name="Forro B."/>
            <person name="Sulyok K.M."/>
            <person name="Marton S."/>
            <person name="Kreizinger Z."/>
            <person name="Banyai K."/>
            <person name="Gyuranecz M."/>
        </authorList>
    </citation>
    <scope>NUCLEOTIDE SEQUENCE [LARGE SCALE GENOMIC DNA]</scope>
    <source>
        <strain evidence="3">ATCC 49234</strain>
    </source>
</reference>